<dbReference type="EMBL" id="AGUD01000043">
    <property type="protein sequence ID" value="EHN12158.1"/>
    <property type="molecule type" value="Genomic_DNA"/>
</dbReference>
<feature type="compositionally biased region" description="Basic and acidic residues" evidence="1">
    <location>
        <begin position="118"/>
        <end position="130"/>
    </location>
</feature>
<gene>
    <name evidence="2" type="ORF">PAI11_09510</name>
</gene>
<proteinExistence type="predicted"/>
<feature type="compositionally biased region" description="Low complexity" evidence="1">
    <location>
        <begin position="74"/>
        <end position="86"/>
    </location>
</feature>
<reference evidence="2 3" key="1">
    <citation type="journal article" date="2013" name="Biodegradation">
        <title>Quantitative proteomic analysis of ibuprofen-degrading Patulibacter sp. strain I11.</title>
        <authorList>
            <person name="Almeida B."/>
            <person name="Kjeldal H."/>
            <person name="Lolas I."/>
            <person name="Knudsen A.D."/>
            <person name="Carvalho G."/>
            <person name="Nielsen K.L."/>
            <person name="Barreto Crespo M.T."/>
            <person name="Stensballe A."/>
            <person name="Nielsen J.L."/>
        </authorList>
    </citation>
    <scope>NUCLEOTIDE SEQUENCE [LARGE SCALE GENOMIC DNA]</scope>
    <source>
        <strain evidence="2 3">I11</strain>
    </source>
</reference>
<accession>H0E2D8</accession>
<protein>
    <submittedName>
        <fullName evidence="2">Uncharacterized protein</fullName>
    </submittedName>
</protein>
<dbReference type="Proteomes" id="UP000005143">
    <property type="component" value="Unassembled WGS sequence"/>
</dbReference>
<evidence type="ECO:0000313" key="3">
    <source>
        <dbReference type="Proteomes" id="UP000005143"/>
    </source>
</evidence>
<feature type="compositionally biased region" description="Basic residues" evidence="1">
    <location>
        <begin position="98"/>
        <end position="117"/>
    </location>
</feature>
<evidence type="ECO:0000313" key="2">
    <source>
        <dbReference type="EMBL" id="EHN12158.1"/>
    </source>
</evidence>
<feature type="compositionally biased region" description="Basic residues" evidence="1">
    <location>
        <begin position="45"/>
        <end position="64"/>
    </location>
</feature>
<comment type="caution">
    <text evidence="2">The sequence shown here is derived from an EMBL/GenBank/DDBJ whole genome shotgun (WGS) entry which is preliminary data.</text>
</comment>
<sequence length="139" mass="15129">MGTRAGVLHAGDHGLDLLLGGSGLHHDHHLLAPLGRHGWVEAVRRRSKVRSSPSRRRGVGHFRRQVIASRERGSTAPGRAARAASGRGDRAPSEIARCARRTHTKTRTRSPAGRRRRPEPARRVLQERCRGSSPSVAGA</sequence>
<evidence type="ECO:0000256" key="1">
    <source>
        <dbReference type="SAM" id="MobiDB-lite"/>
    </source>
</evidence>
<name>H0E2D8_9ACTN</name>
<keyword evidence="3" id="KW-1185">Reference proteome</keyword>
<feature type="region of interest" description="Disordered" evidence="1">
    <location>
        <begin position="45"/>
        <end position="139"/>
    </location>
</feature>
<dbReference type="AlphaFoldDB" id="H0E2D8"/>
<organism evidence="2 3">
    <name type="scientific">Patulibacter medicamentivorans</name>
    <dbReference type="NCBI Taxonomy" id="1097667"/>
    <lineage>
        <taxon>Bacteria</taxon>
        <taxon>Bacillati</taxon>
        <taxon>Actinomycetota</taxon>
        <taxon>Thermoleophilia</taxon>
        <taxon>Solirubrobacterales</taxon>
        <taxon>Patulibacteraceae</taxon>
        <taxon>Patulibacter</taxon>
    </lineage>
</organism>